<sequence>MQPVGDPHGHVGEAVQLLKGDPPAVEAAQKDPAALGPQVDGEETGGSTHLSTGCPRTLIRASASCPVSIRECCTTTGTSDSTRTA</sequence>
<dbReference type="Proteomes" id="UP000318065">
    <property type="component" value="Chromosome"/>
</dbReference>
<proteinExistence type="predicted"/>
<evidence type="ECO:0000313" key="3">
    <source>
        <dbReference type="Proteomes" id="UP000318065"/>
    </source>
</evidence>
<name>A0A510HL96_9ACTN</name>
<dbReference type="EMBL" id="AP019791">
    <property type="protein sequence ID" value="BBL79167.1"/>
    <property type="molecule type" value="Genomic_DNA"/>
</dbReference>
<dbReference type="AlphaFoldDB" id="A0A510HL96"/>
<reference evidence="2" key="1">
    <citation type="journal article" date="2019" name="Microbiol. Resour. Announc.">
        <title>Complete Genome Sequence of Rubrobacter xylanophilus Strain AA3-22, Isolated from Arima Onsen in Japan.</title>
        <authorList>
            <person name="Tomariguchi N."/>
            <person name="Miyazaki K."/>
        </authorList>
    </citation>
    <scope>NUCLEOTIDE SEQUENCE [LARGE SCALE GENOMIC DNA]</scope>
    <source>
        <strain evidence="2">AA3-22</strain>
    </source>
</reference>
<evidence type="ECO:0000256" key="1">
    <source>
        <dbReference type="SAM" id="MobiDB-lite"/>
    </source>
</evidence>
<organism evidence="2 3">
    <name type="scientific">Rubrobacter xylanophilus</name>
    <dbReference type="NCBI Taxonomy" id="49319"/>
    <lineage>
        <taxon>Bacteria</taxon>
        <taxon>Bacillati</taxon>
        <taxon>Actinomycetota</taxon>
        <taxon>Rubrobacteria</taxon>
        <taxon>Rubrobacterales</taxon>
        <taxon>Rubrobacteraceae</taxon>
        <taxon>Rubrobacter</taxon>
    </lineage>
</organism>
<feature type="region of interest" description="Disordered" evidence="1">
    <location>
        <begin position="1"/>
        <end position="53"/>
    </location>
</feature>
<keyword evidence="3" id="KW-1185">Reference proteome</keyword>
<accession>A0A510HL96</accession>
<evidence type="ECO:0000313" key="2">
    <source>
        <dbReference type="EMBL" id="BBL79167.1"/>
    </source>
</evidence>
<protein>
    <submittedName>
        <fullName evidence="2">Uncharacterized protein</fullName>
    </submittedName>
</protein>
<gene>
    <name evidence="2" type="ORF">RxyAA322_10210</name>
</gene>